<organism evidence="1 2">
    <name type="scientific">Defluviitalea saccharophila</name>
    <dbReference type="NCBI Taxonomy" id="879970"/>
    <lineage>
        <taxon>Bacteria</taxon>
        <taxon>Bacillati</taxon>
        <taxon>Bacillota</taxon>
        <taxon>Clostridia</taxon>
        <taxon>Lachnospirales</taxon>
        <taxon>Defluviitaleaceae</taxon>
        <taxon>Defluviitalea</taxon>
    </lineage>
</organism>
<proteinExistence type="predicted"/>
<name>A0ABZ2Y5T8_9FIRM</name>
<evidence type="ECO:0000313" key="2">
    <source>
        <dbReference type="Proteomes" id="UP001486565"/>
    </source>
</evidence>
<protein>
    <submittedName>
        <fullName evidence="1">Uncharacterized protein</fullName>
    </submittedName>
</protein>
<dbReference type="Proteomes" id="UP001486565">
    <property type="component" value="Chromosome"/>
</dbReference>
<dbReference type="RefSeq" id="WP_341877684.1">
    <property type="nucleotide sequence ID" value="NZ_CP121687.1"/>
</dbReference>
<keyword evidence="2" id="KW-1185">Reference proteome</keyword>
<dbReference type="EMBL" id="CP121687">
    <property type="protein sequence ID" value="WZL70722.1"/>
    <property type="molecule type" value="Genomic_DNA"/>
</dbReference>
<sequence>MLDFKEELNKFKPILEVDRIEEALQSNEIKDVLDLLTHITKTIESKPKSKE</sequence>
<gene>
    <name evidence="1" type="ORF">QBE51_04170</name>
</gene>
<evidence type="ECO:0000313" key="1">
    <source>
        <dbReference type="EMBL" id="WZL70722.1"/>
    </source>
</evidence>
<accession>A0ABZ2Y5T8</accession>
<reference evidence="1 2" key="1">
    <citation type="submission" date="2023-03" db="EMBL/GenBank/DDBJ databases">
        <title>Novel Species.</title>
        <authorList>
            <person name="Ma S."/>
        </authorList>
    </citation>
    <scope>NUCLEOTIDE SEQUENCE [LARGE SCALE GENOMIC DNA]</scope>
    <source>
        <strain evidence="1 2">LIND6LT2</strain>
    </source>
</reference>